<dbReference type="EMBL" id="CAADRP010000857">
    <property type="protein sequence ID" value="VFU32857.1"/>
    <property type="molecule type" value="Genomic_DNA"/>
</dbReference>
<feature type="signal peptide" evidence="1">
    <location>
        <begin position="1"/>
        <end position="15"/>
    </location>
</feature>
<reference evidence="2" key="1">
    <citation type="submission" date="2019-03" db="EMBL/GenBank/DDBJ databases">
        <authorList>
            <person name="Mank J."/>
            <person name="Almeida P."/>
        </authorList>
    </citation>
    <scope>NUCLEOTIDE SEQUENCE</scope>
    <source>
        <strain evidence="2">78183</strain>
    </source>
</reference>
<sequence length="32" mass="3433">MCFWCLSSLLPNVIASAGLNSYVSKAHNDFGS</sequence>
<gene>
    <name evidence="2" type="ORF">SVIM_LOCUS146814</name>
</gene>
<evidence type="ECO:0000313" key="2">
    <source>
        <dbReference type="EMBL" id="VFU32857.1"/>
    </source>
</evidence>
<accession>A0A6N2KX52</accession>
<protein>
    <submittedName>
        <fullName evidence="2">Uncharacterized protein</fullName>
    </submittedName>
</protein>
<evidence type="ECO:0000256" key="1">
    <source>
        <dbReference type="SAM" id="SignalP"/>
    </source>
</evidence>
<feature type="chain" id="PRO_5026747871" evidence="1">
    <location>
        <begin position="16"/>
        <end position="32"/>
    </location>
</feature>
<proteinExistence type="predicted"/>
<dbReference type="AlphaFoldDB" id="A0A6N2KX52"/>
<organism evidence="2">
    <name type="scientific">Salix viminalis</name>
    <name type="common">Common osier</name>
    <name type="synonym">Basket willow</name>
    <dbReference type="NCBI Taxonomy" id="40686"/>
    <lineage>
        <taxon>Eukaryota</taxon>
        <taxon>Viridiplantae</taxon>
        <taxon>Streptophyta</taxon>
        <taxon>Embryophyta</taxon>
        <taxon>Tracheophyta</taxon>
        <taxon>Spermatophyta</taxon>
        <taxon>Magnoliopsida</taxon>
        <taxon>eudicotyledons</taxon>
        <taxon>Gunneridae</taxon>
        <taxon>Pentapetalae</taxon>
        <taxon>rosids</taxon>
        <taxon>fabids</taxon>
        <taxon>Malpighiales</taxon>
        <taxon>Salicaceae</taxon>
        <taxon>Saliceae</taxon>
        <taxon>Salix</taxon>
    </lineage>
</organism>
<keyword evidence="1" id="KW-0732">Signal</keyword>
<name>A0A6N2KX52_SALVM</name>